<gene>
    <name evidence="1" type="ORF">S01H4_52824</name>
</gene>
<protein>
    <submittedName>
        <fullName evidence="1">Uncharacterized protein</fullName>
    </submittedName>
</protein>
<evidence type="ECO:0000313" key="1">
    <source>
        <dbReference type="EMBL" id="GAH15411.1"/>
    </source>
</evidence>
<sequence length="32" mass="3843">MPEVTKQPIIDFYTYPPIGGDDWRYTFETAQY</sequence>
<organism evidence="1">
    <name type="scientific">marine sediment metagenome</name>
    <dbReference type="NCBI Taxonomy" id="412755"/>
    <lineage>
        <taxon>unclassified sequences</taxon>
        <taxon>metagenomes</taxon>
        <taxon>ecological metagenomes</taxon>
    </lineage>
</organism>
<name>X1D3V3_9ZZZZ</name>
<proteinExistence type="predicted"/>
<comment type="caution">
    <text evidence="1">The sequence shown here is derived from an EMBL/GenBank/DDBJ whole genome shotgun (WGS) entry which is preliminary data.</text>
</comment>
<reference evidence="1" key="1">
    <citation type="journal article" date="2014" name="Front. Microbiol.">
        <title>High frequency of phylogenetically diverse reductive dehalogenase-homologous genes in deep subseafloor sedimentary metagenomes.</title>
        <authorList>
            <person name="Kawai M."/>
            <person name="Futagami T."/>
            <person name="Toyoda A."/>
            <person name="Takaki Y."/>
            <person name="Nishi S."/>
            <person name="Hori S."/>
            <person name="Arai W."/>
            <person name="Tsubouchi T."/>
            <person name="Morono Y."/>
            <person name="Uchiyama I."/>
            <person name="Ito T."/>
            <person name="Fujiyama A."/>
            <person name="Inagaki F."/>
            <person name="Takami H."/>
        </authorList>
    </citation>
    <scope>NUCLEOTIDE SEQUENCE</scope>
    <source>
        <strain evidence="1">Expedition CK06-06</strain>
    </source>
</reference>
<dbReference type="EMBL" id="BART01030219">
    <property type="protein sequence ID" value="GAH15411.1"/>
    <property type="molecule type" value="Genomic_DNA"/>
</dbReference>
<dbReference type="AlphaFoldDB" id="X1D3V3"/>
<feature type="non-terminal residue" evidence="1">
    <location>
        <position position="32"/>
    </location>
</feature>
<accession>X1D3V3</accession>